<feature type="region of interest" description="Disordered" evidence="1">
    <location>
        <begin position="519"/>
        <end position="543"/>
    </location>
</feature>
<dbReference type="PANTHER" id="PTHR38134">
    <property type="entry name" value="SLR1395 PROTEIN"/>
    <property type="match status" value="1"/>
</dbReference>
<feature type="compositionally biased region" description="Basic and acidic residues" evidence="1">
    <location>
        <begin position="522"/>
        <end position="531"/>
    </location>
</feature>
<gene>
    <name evidence="2" type="ORF">BG015_009805</name>
</gene>
<evidence type="ECO:0000313" key="2">
    <source>
        <dbReference type="EMBL" id="KAF9148460.1"/>
    </source>
</evidence>
<dbReference type="OrthoDB" id="1684102at2759"/>
<proteinExistence type="predicted"/>
<accession>A0A9P5RYF1</accession>
<evidence type="ECO:0000313" key="3">
    <source>
        <dbReference type="Proteomes" id="UP000748756"/>
    </source>
</evidence>
<organism evidence="2 3">
    <name type="scientific">Linnemannia schmuckeri</name>
    <dbReference type="NCBI Taxonomy" id="64567"/>
    <lineage>
        <taxon>Eukaryota</taxon>
        <taxon>Fungi</taxon>
        <taxon>Fungi incertae sedis</taxon>
        <taxon>Mucoromycota</taxon>
        <taxon>Mortierellomycotina</taxon>
        <taxon>Mortierellomycetes</taxon>
        <taxon>Mortierellales</taxon>
        <taxon>Mortierellaceae</taxon>
        <taxon>Linnemannia</taxon>
    </lineage>
</organism>
<dbReference type="EMBL" id="JAAAUQ010000656">
    <property type="protein sequence ID" value="KAF9148460.1"/>
    <property type="molecule type" value="Genomic_DNA"/>
</dbReference>
<feature type="region of interest" description="Disordered" evidence="1">
    <location>
        <begin position="575"/>
        <end position="613"/>
    </location>
</feature>
<dbReference type="InterPro" id="IPR053205">
    <property type="entry name" value="GHMP_kinase_L-arabinokinase"/>
</dbReference>
<evidence type="ECO:0000256" key="1">
    <source>
        <dbReference type="SAM" id="MobiDB-lite"/>
    </source>
</evidence>
<protein>
    <submittedName>
        <fullName evidence="2">Uncharacterized protein</fullName>
    </submittedName>
</protein>
<feature type="region of interest" description="Disordered" evidence="1">
    <location>
        <begin position="275"/>
        <end position="297"/>
    </location>
</feature>
<sequence>MHIHDSDQKTGFGHATRVNQIITELLKSTTVVPPINSTTKGTTDTWIAASTKTSVTTKSRHKIYIVSDAPQFIFQDVIDLGAEYRNARVDAGVVQPLAYSVDRQMTIEGVKSFLARRDDMIKFEANWLKQVGAHCVLADAPFLPCAAANVMGIPACLITNFTFDEVYRYLREGDPLDKDVIACADAALEDYKKATLLLRLPGSIDIPSFEDEIKSLEADRTRYLQRGTFHLPKQLNAITQRNGISNGSLPLSMGNNGSNRSITQRLQPFGAEGERLNNRWDTPMEEDTDMEPPSPHRVDIRIVPSSPSIPVRGRQQLSIDTALTKPKGLARMAIDVPMVVRKAINTREDVLRALGVDEETIRTKKMVLVSFGGQRLKQGWGNPLPDGWIGVICGLPVSHELPAGFYRSPHGVYVPDLTHAADIVIGKLGYGTCSECIAHDTALIYVSRPQFIEEHGLIKMMIKHGLPVEMTAEEFETGLWQRSILEADRLTQEEKAGRKQFMEERAATAAAFTIGCGSGHGESGDGCKDDGELGSTMPNGGPAIRRKRALSINTHQFRASKARSLAESVNMAELARGGPISPHGEDEDNPPLLSPARSRSKNHSSYVKESEMMEELGRLEVGGGDDDDDYDGCIQGIGHGVSSGSGWFERRIPHNGGEVCAQLVEEYMQQWDRCSLAVQVLELCDGYTNMEMFCSED</sequence>
<keyword evidence="3" id="KW-1185">Reference proteome</keyword>
<dbReference type="Proteomes" id="UP000748756">
    <property type="component" value="Unassembled WGS sequence"/>
</dbReference>
<dbReference type="PANTHER" id="PTHR38134:SF2">
    <property type="entry name" value="GALACTOKINASE"/>
    <property type="match status" value="1"/>
</dbReference>
<dbReference type="AlphaFoldDB" id="A0A9P5RYF1"/>
<name>A0A9P5RYF1_9FUNG</name>
<comment type="caution">
    <text evidence="2">The sequence shown here is derived from an EMBL/GenBank/DDBJ whole genome shotgun (WGS) entry which is preliminary data.</text>
</comment>
<reference evidence="2" key="1">
    <citation type="journal article" date="2020" name="Fungal Divers.">
        <title>Resolving the Mortierellaceae phylogeny through synthesis of multi-gene phylogenetics and phylogenomics.</title>
        <authorList>
            <person name="Vandepol N."/>
            <person name="Liber J."/>
            <person name="Desiro A."/>
            <person name="Na H."/>
            <person name="Kennedy M."/>
            <person name="Barry K."/>
            <person name="Grigoriev I.V."/>
            <person name="Miller A.N."/>
            <person name="O'Donnell K."/>
            <person name="Stajich J.E."/>
            <person name="Bonito G."/>
        </authorList>
    </citation>
    <scope>NUCLEOTIDE SEQUENCE</scope>
    <source>
        <strain evidence="2">NRRL 6426</strain>
    </source>
</reference>